<dbReference type="Pfam" id="PF01568">
    <property type="entry name" value="Molydop_binding"/>
    <property type="match status" value="1"/>
</dbReference>
<evidence type="ECO:0000256" key="1">
    <source>
        <dbReference type="ARBA" id="ARBA00010312"/>
    </source>
</evidence>
<dbReference type="GO" id="GO:0016491">
    <property type="term" value="F:oxidoreductase activity"/>
    <property type="evidence" value="ECO:0007669"/>
    <property type="project" value="InterPro"/>
</dbReference>
<name>A0A5K8AF94_9BACT</name>
<dbReference type="Gene3D" id="3.30.2070.10">
    <property type="entry name" value="Formate dehydrogenase/DMSO reductase"/>
    <property type="match status" value="1"/>
</dbReference>
<evidence type="ECO:0000313" key="6">
    <source>
        <dbReference type="EMBL" id="BBO91241.1"/>
    </source>
</evidence>
<dbReference type="Pfam" id="PF00384">
    <property type="entry name" value="Molybdopterin"/>
    <property type="match status" value="1"/>
</dbReference>
<dbReference type="InterPro" id="IPR006657">
    <property type="entry name" value="MoPterin_dinucl-bd_dom"/>
</dbReference>
<dbReference type="Gene3D" id="3.40.50.740">
    <property type="match status" value="1"/>
</dbReference>
<dbReference type="InterPro" id="IPR009010">
    <property type="entry name" value="Asp_de-COase-like_dom_sf"/>
</dbReference>
<dbReference type="SUPFAM" id="SSF53706">
    <property type="entry name" value="Formate dehydrogenase/DMSO reductase, domains 1-3"/>
    <property type="match status" value="1"/>
</dbReference>
<dbReference type="Gene3D" id="3.40.228.10">
    <property type="entry name" value="Dimethylsulfoxide Reductase, domain 2"/>
    <property type="match status" value="1"/>
</dbReference>
<reference evidence="6 7" key="1">
    <citation type="submission" date="2019-11" db="EMBL/GenBank/DDBJ databases">
        <title>Comparative genomics of hydrocarbon-degrading Desulfosarcina strains.</title>
        <authorList>
            <person name="Watanabe M."/>
            <person name="Kojima H."/>
            <person name="Fukui M."/>
        </authorList>
    </citation>
    <scope>NUCLEOTIDE SEQUENCE [LARGE SCALE GENOMIC DNA]</scope>
    <source>
        <strain evidence="7">oXyS1</strain>
    </source>
</reference>
<dbReference type="Gene3D" id="2.40.40.20">
    <property type="match status" value="1"/>
</dbReference>
<dbReference type="GO" id="GO:0051536">
    <property type="term" value="F:iron-sulfur cluster binding"/>
    <property type="evidence" value="ECO:0007669"/>
    <property type="project" value="UniProtKB-KW"/>
</dbReference>
<dbReference type="Pfam" id="PF04879">
    <property type="entry name" value="Molybdop_Fe4S4"/>
    <property type="match status" value="1"/>
</dbReference>
<evidence type="ECO:0000256" key="2">
    <source>
        <dbReference type="ARBA" id="ARBA00022723"/>
    </source>
</evidence>
<gene>
    <name evidence="6" type="ORF">DSCOOX_44210</name>
</gene>
<dbReference type="EMBL" id="AP021879">
    <property type="protein sequence ID" value="BBO91241.1"/>
    <property type="molecule type" value="Genomic_DNA"/>
</dbReference>
<dbReference type="PROSITE" id="PS51669">
    <property type="entry name" value="4FE4S_MOW_BIS_MGD"/>
    <property type="match status" value="1"/>
</dbReference>
<dbReference type="RefSeq" id="WP_155312192.1">
    <property type="nucleotide sequence ID" value="NZ_AP021879.1"/>
</dbReference>
<keyword evidence="3" id="KW-0408">Iron</keyword>
<organism evidence="6 7">
    <name type="scientific">Desulfosarcina ovata subsp. ovata</name>
    <dbReference type="NCBI Taxonomy" id="2752305"/>
    <lineage>
        <taxon>Bacteria</taxon>
        <taxon>Pseudomonadati</taxon>
        <taxon>Thermodesulfobacteriota</taxon>
        <taxon>Desulfobacteria</taxon>
        <taxon>Desulfobacterales</taxon>
        <taxon>Desulfosarcinaceae</taxon>
        <taxon>Desulfosarcina</taxon>
    </lineage>
</organism>
<dbReference type="InterPro" id="IPR006656">
    <property type="entry name" value="Mopterin_OxRdtase"/>
</dbReference>
<comment type="similarity">
    <text evidence="1">Belongs to the prokaryotic molybdopterin-containing oxidoreductase family.</text>
</comment>
<dbReference type="AlphaFoldDB" id="A0A5K8AF94"/>
<evidence type="ECO:0000256" key="3">
    <source>
        <dbReference type="ARBA" id="ARBA00023004"/>
    </source>
</evidence>
<dbReference type="PANTHER" id="PTHR43742">
    <property type="entry name" value="TRIMETHYLAMINE-N-OXIDE REDUCTASE"/>
    <property type="match status" value="1"/>
</dbReference>
<dbReference type="InterPro" id="IPR006963">
    <property type="entry name" value="Mopterin_OxRdtase_4Fe-4S_dom"/>
</dbReference>
<dbReference type="Proteomes" id="UP000422108">
    <property type="component" value="Chromosome"/>
</dbReference>
<proteinExistence type="inferred from homology"/>
<evidence type="ECO:0000259" key="5">
    <source>
        <dbReference type="PROSITE" id="PS51669"/>
    </source>
</evidence>
<dbReference type="SUPFAM" id="SSF50692">
    <property type="entry name" value="ADC-like"/>
    <property type="match status" value="1"/>
</dbReference>
<keyword evidence="2" id="KW-0479">Metal-binding</keyword>
<evidence type="ECO:0000313" key="7">
    <source>
        <dbReference type="Proteomes" id="UP000422108"/>
    </source>
</evidence>
<evidence type="ECO:0000256" key="4">
    <source>
        <dbReference type="ARBA" id="ARBA00023014"/>
    </source>
</evidence>
<accession>A0A5K8AF94</accession>
<dbReference type="PANTHER" id="PTHR43742:SF6">
    <property type="entry name" value="OXIDOREDUCTASE YYAE-RELATED"/>
    <property type="match status" value="1"/>
</dbReference>
<dbReference type="SMART" id="SM00926">
    <property type="entry name" value="Molybdop_Fe4S4"/>
    <property type="match status" value="1"/>
</dbReference>
<dbReference type="Gene3D" id="2.20.25.90">
    <property type="entry name" value="ADC-like domains"/>
    <property type="match status" value="1"/>
</dbReference>
<dbReference type="GO" id="GO:0046872">
    <property type="term" value="F:metal ion binding"/>
    <property type="evidence" value="ECO:0007669"/>
    <property type="project" value="UniProtKB-KW"/>
</dbReference>
<feature type="domain" description="4Fe-4S Mo/W bis-MGD-type" evidence="5">
    <location>
        <begin position="4"/>
        <end position="61"/>
    </location>
</feature>
<sequence length="659" mass="72914">MKTSECIYTTCTRDCPNTCGLTAVVEGGRLVKLRGATKHPLTRGHTCVKAARYIDRVYSPERVRHPMMRTTRKSGAWQRATWDQVFDRIAETITTIVDADGPEAILYYQGYGERTALKLLNRYFFNLLGGVTTLRGSLCGGTGQASQNLDLGDRISHDPLDHYNSNAMILWGRNPVSTNISLVPIIRAIKKRGGTIILVDPYKNRSAALADRHIAPVPGRDVYLAMAAAKQVYAQGAEARPFLENHCLGAERFKALLDRFSVEELCRLAGVSRADARFLADVLIVRKPASILLGWGLHRHEYAHYSIRAIDALAAICGNIGVPGGGVSQGFEEYGPYDPQYWGDHLNPPRRTLLMPAIGDEIQNAVNPEIRMIFVTAANPVCMAPRSDKVARAFAHTEFVVYSGHFLDDTADQAHVFLPATTFLEEQDVMATYGHNYVGPVNRAIAPVGECRSEFEMFCGLADRFAFARQFRRSVDDWLHDICTPIRRQGCSMAQLKIGPFRLEAPMAPYMDGIFPTASGKFEFMTEFDPEALKPSVPDYPLTLLTVAPHHFLCSERTLAEHSPLPVIRIHPQTAAGCRLRDNGLAIVSSPAGQLKARLKIDPDVRPDCLVAERGGWIKAGHGLNRLTPDRVSRVGDGTPYYDTRVSVHACMEETGEPV</sequence>
<dbReference type="InterPro" id="IPR050612">
    <property type="entry name" value="Prok_Mopterin_Oxidored"/>
</dbReference>
<protein>
    <submittedName>
        <fullName evidence="6">Catalytic subunit of nitrate reductase (Flp)</fullName>
    </submittedName>
</protein>
<keyword evidence="7" id="KW-1185">Reference proteome</keyword>
<dbReference type="GO" id="GO:0043546">
    <property type="term" value="F:molybdopterin cofactor binding"/>
    <property type="evidence" value="ECO:0007669"/>
    <property type="project" value="InterPro"/>
</dbReference>
<keyword evidence="4" id="KW-0411">Iron-sulfur</keyword>